<dbReference type="AlphaFoldDB" id="A0A2M7BQJ7"/>
<dbReference type="SUPFAM" id="SSF52218">
    <property type="entry name" value="Flavoproteins"/>
    <property type="match status" value="1"/>
</dbReference>
<keyword evidence="1" id="KW-0285">Flavoprotein</keyword>
<evidence type="ECO:0000259" key="3">
    <source>
        <dbReference type="Pfam" id="PF03358"/>
    </source>
</evidence>
<dbReference type="GO" id="GO:0016491">
    <property type="term" value="F:oxidoreductase activity"/>
    <property type="evidence" value="ECO:0007669"/>
    <property type="project" value="InterPro"/>
</dbReference>
<name>A0A2M7BQJ7_9BACT</name>
<sequence length="210" mass="23865">MLFLYITALLECTQLGIKNNKLIMKILSICGSPRQGNSETILIELQKLFKSKNIDNEIILLREKNIERCHGCVEFCNHRKVCRLNDDMQEIIDKMVEADAYVFISPNYFQMPTGLFKDFIDRSNIIFHRTDADLKNKKIIVISVGSDPPEDSTVCANNIANNYCRYIGKVVGIKTFQTHSELGGHLDDAFTSGQNPTIKDDLQSLTNLMI</sequence>
<dbReference type="Gene3D" id="3.40.50.360">
    <property type="match status" value="1"/>
</dbReference>
<protein>
    <recommendedName>
        <fullName evidence="3">NADPH-dependent FMN reductase-like domain-containing protein</fullName>
    </recommendedName>
</protein>
<feature type="domain" description="NADPH-dependent FMN reductase-like" evidence="3">
    <location>
        <begin position="24"/>
        <end position="146"/>
    </location>
</feature>
<organism evidence="4 5">
    <name type="scientific">Candidatus Shapirobacteria bacterium CG03_land_8_20_14_0_80_35_14</name>
    <dbReference type="NCBI Taxonomy" id="1974878"/>
    <lineage>
        <taxon>Bacteria</taxon>
        <taxon>Candidatus Shapironibacteriota</taxon>
    </lineage>
</organism>
<reference evidence="5" key="1">
    <citation type="submission" date="2017-09" db="EMBL/GenBank/DDBJ databases">
        <title>Depth-based differentiation of microbial function through sediment-hosted aquifers and enrichment of novel symbionts in the deep terrestrial subsurface.</title>
        <authorList>
            <person name="Probst A.J."/>
            <person name="Ladd B."/>
            <person name="Jarett J.K."/>
            <person name="Geller-Mcgrath D.E."/>
            <person name="Sieber C.M.K."/>
            <person name="Emerson J.B."/>
            <person name="Anantharaman K."/>
            <person name="Thomas B.C."/>
            <person name="Malmstrom R."/>
            <person name="Stieglmeier M."/>
            <person name="Klingl A."/>
            <person name="Woyke T."/>
            <person name="Ryan C.M."/>
            <person name="Banfield J.F."/>
        </authorList>
    </citation>
    <scope>NUCLEOTIDE SEQUENCE [LARGE SCALE GENOMIC DNA]</scope>
</reference>
<dbReference type="Proteomes" id="UP000229191">
    <property type="component" value="Unassembled WGS sequence"/>
</dbReference>
<accession>A0A2M7BQJ7</accession>
<dbReference type="InterPro" id="IPR029039">
    <property type="entry name" value="Flavoprotein-like_sf"/>
</dbReference>
<evidence type="ECO:0000256" key="1">
    <source>
        <dbReference type="ARBA" id="ARBA00022630"/>
    </source>
</evidence>
<dbReference type="InterPro" id="IPR051796">
    <property type="entry name" value="ISF_SsuE-like"/>
</dbReference>
<dbReference type="PANTHER" id="PTHR43278">
    <property type="entry name" value="NAD(P)H-DEPENDENT FMN-CONTAINING OXIDOREDUCTASE YWQN-RELATED"/>
    <property type="match status" value="1"/>
</dbReference>
<dbReference type="InterPro" id="IPR005025">
    <property type="entry name" value="FMN_Rdtase-like_dom"/>
</dbReference>
<dbReference type="Pfam" id="PF03358">
    <property type="entry name" value="FMN_red"/>
    <property type="match status" value="1"/>
</dbReference>
<dbReference type="EMBL" id="PEVB01000030">
    <property type="protein sequence ID" value="PIV07697.1"/>
    <property type="molecule type" value="Genomic_DNA"/>
</dbReference>
<dbReference type="PANTHER" id="PTHR43278:SF1">
    <property type="entry name" value="IRON-SULFUR FLAVOPROTEIN MJ1083"/>
    <property type="match status" value="1"/>
</dbReference>
<keyword evidence="2" id="KW-0288">FMN</keyword>
<evidence type="ECO:0000313" key="5">
    <source>
        <dbReference type="Proteomes" id="UP000229191"/>
    </source>
</evidence>
<evidence type="ECO:0000313" key="4">
    <source>
        <dbReference type="EMBL" id="PIV07697.1"/>
    </source>
</evidence>
<gene>
    <name evidence="4" type="ORF">COS53_00995</name>
</gene>
<proteinExistence type="predicted"/>
<evidence type="ECO:0000256" key="2">
    <source>
        <dbReference type="ARBA" id="ARBA00022643"/>
    </source>
</evidence>
<comment type="caution">
    <text evidence="4">The sequence shown here is derived from an EMBL/GenBank/DDBJ whole genome shotgun (WGS) entry which is preliminary data.</text>
</comment>